<proteinExistence type="predicted"/>
<sequence length="123" mass="13345">MTKSTFYKTIFIFLVSLIVTNCAILDPIGLTYDRTKGSEASSRIQDAAITTDIINSSLFYGYTFISLGSLLGPTISGIESDKYYKKSEVDACVNDIKGMKGFLIGATFTILSSCKLEADGLIL</sequence>
<name>A0A4R9K2X8_9LEPT</name>
<evidence type="ECO:0000313" key="2">
    <source>
        <dbReference type="Proteomes" id="UP000297762"/>
    </source>
</evidence>
<evidence type="ECO:0000313" key="1">
    <source>
        <dbReference type="EMBL" id="TGL59496.1"/>
    </source>
</evidence>
<protein>
    <submittedName>
        <fullName evidence="1">TIGR04452 family lipoprotein</fullName>
    </submittedName>
</protein>
<dbReference type="RefSeq" id="WP_135650711.1">
    <property type="nucleotide sequence ID" value="NZ_RQGF01000030.1"/>
</dbReference>
<reference evidence="1" key="1">
    <citation type="journal article" date="2019" name="PLoS Negl. Trop. Dis.">
        <title>Revisiting the worldwide diversity of Leptospira species in the environment.</title>
        <authorList>
            <person name="Vincent A.T."/>
            <person name="Schiettekatte O."/>
            <person name="Bourhy P."/>
            <person name="Veyrier F.J."/>
            <person name="Picardeau M."/>
        </authorList>
    </citation>
    <scope>NUCLEOTIDE SEQUENCE [LARGE SCALE GENOMIC DNA]</scope>
    <source>
        <strain evidence="1">201702455</strain>
    </source>
</reference>
<dbReference type="NCBIfam" id="TIGR04452">
    <property type="entry name" value="Lepto_Lipo_YY_C"/>
    <property type="match status" value="1"/>
</dbReference>
<keyword evidence="2" id="KW-1185">Reference proteome</keyword>
<dbReference type="InterPro" id="IPR031030">
    <property type="entry name" value="Lepto_Lipo_YY_C"/>
</dbReference>
<dbReference type="AlphaFoldDB" id="A0A4R9K2X8"/>
<dbReference type="EMBL" id="RQGF01000030">
    <property type="protein sequence ID" value="TGL59496.1"/>
    <property type="molecule type" value="Genomic_DNA"/>
</dbReference>
<dbReference type="OrthoDB" id="331195at2"/>
<accession>A0A4R9K2X8</accession>
<dbReference type="Proteomes" id="UP000297762">
    <property type="component" value="Unassembled WGS sequence"/>
</dbReference>
<organism evidence="1 2">
    <name type="scientific">Leptospira sarikeiensis</name>
    <dbReference type="NCBI Taxonomy" id="2484943"/>
    <lineage>
        <taxon>Bacteria</taxon>
        <taxon>Pseudomonadati</taxon>
        <taxon>Spirochaetota</taxon>
        <taxon>Spirochaetia</taxon>
        <taxon>Leptospirales</taxon>
        <taxon>Leptospiraceae</taxon>
        <taxon>Leptospira</taxon>
    </lineage>
</organism>
<comment type="caution">
    <text evidence="1">The sequence shown here is derived from an EMBL/GenBank/DDBJ whole genome shotgun (WGS) entry which is preliminary data.</text>
</comment>
<gene>
    <name evidence="1" type="ORF">EHQ64_15490</name>
</gene>
<keyword evidence="1" id="KW-0449">Lipoprotein</keyword>